<reference evidence="3 4" key="1">
    <citation type="submission" date="2018-07" db="EMBL/GenBank/DDBJ databases">
        <title>Dyadobacter roseus sp. nov., isolated from rose rhizosphere soil.</title>
        <authorList>
            <person name="Chen L."/>
        </authorList>
    </citation>
    <scope>NUCLEOTIDE SEQUENCE [LARGE SCALE GENOMIC DNA]</scope>
    <source>
        <strain evidence="3 4">RS19</strain>
    </source>
</reference>
<comment type="caution">
    <text evidence="3">The sequence shown here is derived from an EMBL/GenBank/DDBJ whole genome shotgun (WGS) entry which is preliminary data.</text>
</comment>
<evidence type="ECO:0000256" key="1">
    <source>
        <dbReference type="SAM" id="Phobius"/>
    </source>
</evidence>
<dbReference type="AlphaFoldDB" id="A0A3D8Y8R8"/>
<proteinExistence type="predicted"/>
<feature type="transmembrane region" description="Helical" evidence="1">
    <location>
        <begin position="110"/>
        <end position="130"/>
    </location>
</feature>
<accession>A0A3D8Y8R8</accession>
<sequence>MSESITSLIQHDQQLFLWLNGMHSPWADQLMYWVTYKYTWIPLYILLISLTIKAEGKKSIAIVVTVIVAVVIADKITSGIMKPYFARFRPCHEPLLAGLVHEVAGCGGQFGFASSHASTSFALATVWFSLLYRKVNFMWLVLLWACFYSYSRVYVGVHYPGDIFVGALVGVVTGLGSIRLYYIFLEKYYRN</sequence>
<dbReference type="SMART" id="SM00014">
    <property type="entry name" value="acidPPc"/>
    <property type="match status" value="1"/>
</dbReference>
<feature type="domain" description="Phosphatidic acid phosphatase type 2/haloperoxidase" evidence="2">
    <location>
        <begin position="62"/>
        <end position="178"/>
    </location>
</feature>
<evidence type="ECO:0000259" key="2">
    <source>
        <dbReference type="SMART" id="SM00014"/>
    </source>
</evidence>
<feature type="transmembrane region" description="Helical" evidence="1">
    <location>
        <begin position="60"/>
        <end position="80"/>
    </location>
</feature>
<dbReference type="InterPro" id="IPR036938">
    <property type="entry name" value="PAP2/HPO_sf"/>
</dbReference>
<dbReference type="OrthoDB" id="9789113at2"/>
<dbReference type="SUPFAM" id="SSF48317">
    <property type="entry name" value="Acid phosphatase/Vanadium-dependent haloperoxidase"/>
    <property type="match status" value="1"/>
</dbReference>
<evidence type="ECO:0000313" key="3">
    <source>
        <dbReference type="EMBL" id="REA59727.1"/>
    </source>
</evidence>
<dbReference type="Pfam" id="PF01569">
    <property type="entry name" value="PAP2"/>
    <property type="match status" value="1"/>
</dbReference>
<dbReference type="Gene3D" id="1.20.144.10">
    <property type="entry name" value="Phosphatidic acid phosphatase type 2/haloperoxidase"/>
    <property type="match status" value="2"/>
</dbReference>
<dbReference type="RefSeq" id="WP_115832143.1">
    <property type="nucleotide sequence ID" value="NZ_QNUL01000014.1"/>
</dbReference>
<feature type="transmembrane region" description="Helical" evidence="1">
    <location>
        <begin position="137"/>
        <end position="157"/>
    </location>
</feature>
<dbReference type="InterPro" id="IPR000326">
    <property type="entry name" value="PAP2/HPO"/>
</dbReference>
<keyword evidence="1" id="KW-0472">Membrane</keyword>
<keyword evidence="1" id="KW-0812">Transmembrane</keyword>
<keyword evidence="4" id="KW-1185">Reference proteome</keyword>
<feature type="transmembrane region" description="Helical" evidence="1">
    <location>
        <begin position="30"/>
        <end position="48"/>
    </location>
</feature>
<dbReference type="EMBL" id="QNUL01000014">
    <property type="protein sequence ID" value="REA59727.1"/>
    <property type="molecule type" value="Genomic_DNA"/>
</dbReference>
<dbReference type="PANTHER" id="PTHR14969">
    <property type="entry name" value="SPHINGOSINE-1-PHOSPHATE PHOSPHOHYDROLASE"/>
    <property type="match status" value="1"/>
</dbReference>
<dbReference type="Proteomes" id="UP000256373">
    <property type="component" value="Unassembled WGS sequence"/>
</dbReference>
<keyword evidence="1" id="KW-1133">Transmembrane helix</keyword>
<evidence type="ECO:0000313" key="4">
    <source>
        <dbReference type="Proteomes" id="UP000256373"/>
    </source>
</evidence>
<protein>
    <submittedName>
        <fullName evidence="3">Phosphatase PAP2 family protein</fullName>
    </submittedName>
</protein>
<feature type="transmembrane region" description="Helical" evidence="1">
    <location>
        <begin position="163"/>
        <end position="185"/>
    </location>
</feature>
<name>A0A3D8Y8R8_9BACT</name>
<gene>
    <name evidence="3" type="ORF">DSL64_17145</name>
</gene>
<dbReference type="PANTHER" id="PTHR14969:SF13">
    <property type="entry name" value="AT30094P"/>
    <property type="match status" value="1"/>
</dbReference>
<organism evidence="3 4">
    <name type="scientific">Dyadobacter luteus</name>
    <dbReference type="NCBI Taxonomy" id="2259619"/>
    <lineage>
        <taxon>Bacteria</taxon>
        <taxon>Pseudomonadati</taxon>
        <taxon>Bacteroidota</taxon>
        <taxon>Cytophagia</taxon>
        <taxon>Cytophagales</taxon>
        <taxon>Spirosomataceae</taxon>
        <taxon>Dyadobacter</taxon>
    </lineage>
</organism>